<accession>A0A2W1KDX6</accession>
<protein>
    <submittedName>
        <fullName evidence="1">Uncharacterized protein</fullName>
    </submittedName>
</protein>
<reference evidence="1 2" key="1">
    <citation type="submission" date="2018-06" db="EMBL/GenBank/DDBJ databases">
        <title>Draft sequence of Acidithiobacillus ferrooxidans CCM 4253.</title>
        <authorList>
            <person name="Moya-Beltran A."/>
            <person name="Castro M."/>
            <person name="Covarrubias P.C."/>
            <person name="Issotta F."/>
            <person name="Janiczek O."/>
            <person name="Mandl M."/>
            <person name="Kucera J."/>
            <person name="Quatrini R."/>
        </authorList>
    </citation>
    <scope>NUCLEOTIDE SEQUENCE [LARGE SCALE GENOMIC DNA]</scope>
    <source>
        <strain evidence="1 2">CCM 4253</strain>
    </source>
</reference>
<evidence type="ECO:0000313" key="2">
    <source>
        <dbReference type="Proteomes" id="UP000248886"/>
    </source>
</evidence>
<dbReference type="Proteomes" id="UP000248886">
    <property type="component" value="Unassembled WGS sequence"/>
</dbReference>
<gene>
    <name evidence="1" type="ORF">DN052_08870</name>
</gene>
<evidence type="ECO:0000313" key="1">
    <source>
        <dbReference type="EMBL" id="PZD80552.1"/>
    </source>
</evidence>
<dbReference type="AlphaFoldDB" id="A0A2W1KDX6"/>
<dbReference type="EMBL" id="QKQP01000005">
    <property type="protein sequence ID" value="PZD80552.1"/>
    <property type="molecule type" value="Genomic_DNA"/>
</dbReference>
<proteinExistence type="predicted"/>
<sequence length="153" mass="17174">MQQIVRLGLVGRFLWCMIRQEQAVKLGRTDIEIVDDRTEPPGTIYHHALLELKILRSFGSTGTPVTQEVLERHILDGVNQAHSYGDTHNSLLRMLCCFDMRKADIGDSVTFAHVSNLAKDLNVSLRRWYLYHSSKALREANADAKVSTVGGAP</sequence>
<name>A0A2W1KDX6_ACIFR</name>
<organism evidence="1 2">
    <name type="scientific">Acidithiobacillus ferrooxidans</name>
    <name type="common">Thiobacillus ferrooxidans</name>
    <dbReference type="NCBI Taxonomy" id="920"/>
    <lineage>
        <taxon>Bacteria</taxon>
        <taxon>Pseudomonadati</taxon>
        <taxon>Pseudomonadota</taxon>
        <taxon>Acidithiobacillia</taxon>
        <taxon>Acidithiobacillales</taxon>
        <taxon>Acidithiobacillaceae</taxon>
        <taxon>Acidithiobacillus</taxon>
    </lineage>
</organism>
<comment type="caution">
    <text evidence="1">The sequence shown here is derived from an EMBL/GenBank/DDBJ whole genome shotgun (WGS) entry which is preliminary data.</text>
</comment>